<dbReference type="InterPro" id="IPR023198">
    <property type="entry name" value="PGP-like_dom2"/>
</dbReference>
<evidence type="ECO:0000256" key="2">
    <source>
        <dbReference type="ARBA" id="ARBA00004818"/>
    </source>
</evidence>
<dbReference type="SUPFAM" id="SSF56784">
    <property type="entry name" value="HAD-like"/>
    <property type="match status" value="1"/>
</dbReference>
<dbReference type="EMBL" id="PVTV01000013">
    <property type="protein sequence ID" value="PRY97944.1"/>
    <property type="molecule type" value="Genomic_DNA"/>
</dbReference>
<dbReference type="GO" id="GO:0006281">
    <property type="term" value="P:DNA repair"/>
    <property type="evidence" value="ECO:0007669"/>
    <property type="project" value="TreeGrafter"/>
</dbReference>
<dbReference type="OrthoDB" id="9807630at2"/>
<dbReference type="InterPro" id="IPR023214">
    <property type="entry name" value="HAD_sf"/>
</dbReference>
<dbReference type="Pfam" id="PF13419">
    <property type="entry name" value="HAD_2"/>
    <property type="match status" value="1"/>
</dbReference>
<dbReference type="SFLD" id="SFLDG01129">
    <property type="entry name" value="C1.5:_HAD__Beta-PGM__Phosphata"/>
    <property type="match status" value="1"/>
</dbReference>
<proteinExistence type="inferred from homology"/>
<dbReference type="SFLD" id="SFLDS00003">
    <property type="entry name" value="Haloacid_Dehalogenase"/>
    <property type="match status" value="1"/>
</dbReference>
<comment type="similarity">
    <text evidence="3">Belongs to the HAD-like hydrolase superfamily. CbbY/CbbZ/Gph/YieH family.</text>
</comment>
<evidence type="ECO:0000313" key="5">
    <source>
        <dbReference type="EMBL" id="PRY97944.1"/>
    </source>
</evidence>
<dbReference type="Gene3D" id="3.40.50.1000">
    <property type="entry name" value="HAD superfamily/HAD-like"/>
    <property type="match status" value="1"/>
</dbReference>
<gene>
    <name evidence="5" type="ORF">BCM14_1657</name>
</gene>
<evidence type="ECO:0000256" key="1">
    <source>
        <dbReference type="ARBA" id="ARBA00000830"/>
    </source>
</evidence>
<dbReference type="Proteomes" id="UP000238308">
    <property type="component" value="Unassembled WGS sequence"/>
</dbReference>
<evidence type="ECO:0000256" key="3">
    <source>
        <dbReference type="ARBA" id="ARBA00006171"/>
    </source>
</evidence>
<accession>A0A2T0XG86</accession>
<dbReference type="PANTHER" id="PTHR43434:SF1">
    <property type="entry name" value="PHOSPHOGLYCOLATE PHOSPHATASE"/>
    <property type="match status" value="1"/>
</dbReference>
<protein>
    <recommendedName>
        <fullName evidence="4">phosphoglycolate phosphatase</fullName>
        <ecNumber evidence="4">3.1.3.18</ecNumber>
    </recommendedName>
</protein>
<dbReference type="GO" id="GO:0008967">
    <property type="term" value="F:phosphoglycolate phosphatase activity"/>
    <property type="evidence" value="ECO:0007669"/>
    <property type="project" value="UniProtKB-EC"/>
</dbReference>
<dbReference type="Gene3D" id="1.10.150.240">
    <property type="entry name" value="Putative phosphatase, domain 2"/>
    <property type="match status" value="1"/>
</dbReference>
<dbReference type="EC" id="3.1.3.18" evidence="4"/>
<dbReference type="GO" id="GO:0005829">
    <property type="term" value="C:cytosol"/>
    <property type="evidence" value="ECO:0007669"/>
    <property type="project" value="TreeGrafter"/>
</dbReference>
<dbReference type="InterPro" id="IPR036412">
    <property type="entry name" value="HAD-like_sf"/>
</dbReference>
<dbReference type="PANTHER" id="PTHR43434">
    <property type="entry name" value="PHOSPHOGLYCOLATE PHOSPHATASE"/>
    <property type="match status" value="1"/>
</dbReference>
<organism evidence="5 6">
    <name type="scientific">Jezberella montanilacus</name>
    <dbReference type="NCBI Taxonomy" id="323426"/>
    <lineage>
        <taxon>Bacteria</taxon>
        <taxon>Pseudomonadati</taxon>
        <taxon>Pseudomonadota</taxon>
        <taxon>Betaproteobacteria</taxon>
        <taxon>Burkholderiales</taxon>
        <taxon>Alcaligenaceae</taxon>
        <taxon>Jezberella</taxon>
    </lineage>
</organism>
<dbReference type="AlphaFoldDB" id="A0A2T0XG86"/>
<dbReference type="RefSeq" id="WP_106227519.1">
    <property type="nucleotide sequence ID" value="NZ_PVTV01000013.1"/>
</dbReference>
<name>A0A2T0XG86_9BURK</name>
<evidence type="ECO:0000313" key="6">
    <source>
        <dbReference type="Proteomes" id="UP000238308"/>
    </source>
</evidence>
<evidence type="ECO:0000256" key="4">
    <source>
        <dbReference type="ARBA" id="ARBA00013078"/>
    </source>
</evidence>
<comment type="caution">
    <text evidence="5">The sequence shown here is derived from an EMBL/GenBank/DDBJ whole genome shotgun (WGS) entry which is preliminary data.</text>
</comment>
<dbReference type="InterPro" id="IPR006439">
    <property type="entry name" value="HAD-SF_hydro_IA"/>
</dbReference>
<comment type="pathway">
    <text evidence="2">Organic acid metabolism; glycolate biosynthesis; glycolate from 2-phosphoglycolate: step 1/1.</text>
</comment>
<comment type="catalytic activity">
    <reaction evidence="1">
        <text>2-phosphoglycolate + H2O = glycolate + phosphate</text>
        <dbReference type="Rhea" id="RHEA:14369"/>
        <dbReference type="ChEBI" id="CHEBI:15377"/>
        <dbReference type="ChEBI" id="CHEBI:29805"/>
        <dbReference type="ChEBI" id="CHEBI:43474"/>
        <dbReference type="ChEBI" id="CHEBI:58033"/>
        <dbReference type="EC" id="3.1.3.18"/>
    </reaction>
</comment>
<dbReference type="NCBIfam" id="TIGR01549">
    <property type="entry name" value="HAD-SF-IA-v1"/>
    <property type="match status" value="1"/>
</dbReference>
<keyword evidence="6" id="KW-1185">Reference proteome</keyword>
<sequence>MSQAKTILGEYQSLIFDLDGTLMHTEPDIRKAINGALRDCGYRELPVDLVLPNLYSTLTDIIAEATALIDVPPSAIPALHDAYRIHYVEQAHGDSVLYPGVLDFLQASAARGCVMAVCTNKNEAFAHQALERTGVHDFFVCVTGGNTTAYSKPHPMPLEHTLAQMGTRANESIMLGDTHVDAATAQNAGVAFALHKNGYGGIRLDGYPTRASFNSYTEL</sequence>
<reference evidence="5 6" key="1">
    <citation type="submission" date="2018-03" db="EMBL/GenBank/DDBJ databases">
        <title>Genomic Encyclopedia of Type Strains, Phase III (KMG-III): the genomes of soil and plant-associated and newly described type strains.</title>
        <authorList>
            <person name="Whitman W."/>
        </authorList>
    </citation>
    <scope>NUCLEOTIDE SEQUENCE [LARGE SCALE GENOMIC DNA]</scope>
    <source>
        <strain evidence="5 6">MWH-P2sevCIIIb</strain>
    </source>
</reference>
<dbReference type="InterPro" id="IPR041492">
    <property type="entry name" value="HAD_2"/>
</dbReference>
<dbReference type="InterPro" id="IPR050155">
    <property type="entry name" value="HAD-like_hydrolase_sf"/>
</dbReference>